<sequence length="168" mass="18424">MRYSSMTGDGTLVKIIATFGILFAFWAMLSTYFDAFHLIGGVICSAIVAVLSHDLLIPGRRAGVIRKTGRFIFWYVPWLLVEIFHAGFDVAYRVLHPSMPIAPSIISFDTGLSGDVSRTVLANSMTLTPGTLTVDVEGGVYIVHSLCPTFSRDATMQKKVAAVFEEKE</sequence>
<evidence type="ECO:0000256" key="6">
    <source>
        <dbReference type="SAM" id="Phobius"/>
    </source>
</evidence>
<dbReference type="Pfam" id="PF01899">
    <property type="entry name" value="MNHE"/>
    <property type="match status" value="1"/>
</dbReference>
<organism evidence="7 8">
    <name type="scientific">Methanoculleus frigidifontis</name>
    <dbReference type="NCBI Taxonomy" id="2584085"/>
    <lineage>
        <taxon>Archaea</taxon>
        <taxon>Methanobacteriati</taxon>
        <taxon>Methanobacteriota</taxon>
        <taxon>Stenosarchaea group</taxon>
        <taxon>Methanomicrobia</taxon>
        <taxon>Methanomicrobiales</taxon>
        <taxon>Methanomicrobiaceae</taxon>
        <taxon>Methanoculleus</taxon>
    </lineage>
</organism>
<evidence type="ECO:0000256" key="2">
    <source>
        <dbReference type="ARBA" id="ARBA00022475"/>
    </source>
</evidence>
<evidence type="ECO:0000313" key="7">
    <source>
        <dbReference type="EMBL" id="MDN7024089.1"/>
    </source>
</evidence>
<keyword evidence="5 6" id="KW-0472">Membrane</keyword>
<comment type="caution">
    <text evidence="7">The sequence shown here is derived from an EMBL/GenBank/DDBJ whole genome shotgun (WGS) entry which is preliminary data.</text>
</comment>
<keyword evidence="3 6" id="KW-0812">Transmembrane</keyword>
<evidence type="ECO:0000256" key="5">
    <source>
        <dbReference type="ARBA" id="ARBA00023136"/>
    </source>
</evidence>
<evidence type="ECO:0000256" key="3">
    <source>
        <dbReference type="ARBA" id="ARBA00022692"/>
    </source>
</evidence>
<reference evidence="7" key="1">
    <citation type="submission" date="2019-05" db="EMBL/GenBank/DDBJ databases">
        <title>Methanoculleus sp. FWC-SCC1, a methanogenic archaeon isolated from deep marine cold seep.</title>
        <authorList>
            <person name="Chen Y.-W."/>
            <person name="Chen S.-C."/>
            <person name="Teng N.-H."/>
            <person name="Lai M.-C."/>
        </authorList>
    </citation>
    <scope>NUCLEOTIDE SEQUENCE</scope>
    <source>
        <strain evidence="7">FWC-SCC1</strain>
    </source>
</reference>
<protein>
    <submittedName>
        <fullName evidence="7">Na+/H+ antiporter subunit E</fullName>
    </submittedName>
</protein>
<dbReference type="PANTHER" id="PTHR34584">
    <property type="entry name" value="NA(+)/H(+) ANTIPORTER SUBUNIT E1"/>
    <property type="match status" value="1"/>
</dbReference>
<keyword evidence="2" id="KW-1003">Cell membrane</keyword>
<evidence type="ECO:0000313" key="8">
    <source>
        <dbReference type="Proteomes" id="UP001168338"/>
    </source>
</evidence>
<dbReference type="PANTHER" id="PTHR34584:SF1">
    <property type="entry name" value="NA(+)_H(+) ANTIPORTER SUBUNIT E1"/>
    <property type="match status" value="1"/>
</dbReference>
<name>A0ABT8M826_9EURY</name>
<accession>A0ABT8M826</accession>
<dbReference type="InterPro" id="IPR002758">
    <property type="entry name" value="Cation_antiport_E"/>
</dbReference>
<dbReference type="EMBL" id="VCYH01000002">
    <property type="protein sequence ID" value="MDN7024089.1"/>
    <property type="molecule type" value="Genomic_DNA"/>
</dbReference>
<evidence type="ECO:0000256" key="4">
    <source>
        <dbReference type="ARBA" id="ARBA00022989"/>
    </source>
</evidence>
<comment type="subcellular location">
    <subcellularLocation>
        <location evidence="1">Cell membrane</location>
        <topology evidence="1">Multi-pass membrane protein</topology>
    </subcellularLocation>
</comment>
<dbReference type="PIRSF" id="PIRSF019239">
    <property type="entry name" value="MrpE"/>
    <property type="match status" value="1"/>
</dbReference>
<feature type="transmembrane region" description="Helical" evidence="6">
    <location>
        <begin position="35"/>
        <end position="57"/>
    </location>
</feature>
<evidence type="ECO:0000256" key="1">
    <source>
        <dbReference type="ARBA" id="ARBA00004651"/>
    </source>
</evidence>
<dbReference type="Proteomes" id="UP001168338">
    <property type="component" value="Unassembled WGS sequence"/>
</dbReference>
<proteinExistence type="predicted"/>
<feature type="transmembrane region" description="Helical" evidence="6">
    <location>
        <begin position="12"/>
        <end position="29"/>
    </location>
</feature>
<feature type="transmembrane region" description="Helical" evidence="6">
    <location>
        <begin position="69"/>
        <end position="88"/>
    </location>
</feature>
<gene>
    <name evidence="7" type="ORF">FGU65_04150</name>
</gene>
<keyword evidence="8" id="KW-1185">Reference proteome</keyword>
<keyword evidence="4 6" id="KW-1133">Transmembrane helix</keyword>